<evidence type="ECO:0000256" key="2">
    <source>
        <dbReference type="ARBA" id="ARBA00009840"/>
    </source>
</evidence>
<dbReference type="AlphaFoldDB" id="A0AAU7DY03"/>
<organism evidence="5">
    <name type="scientific">Jonesiaceae bacterium BS-20</name>
    <dbReference type="NCBI Taxonomy" id="3120821"/>
    <lineage>
        <taxon>Bacteria</taxon>
        <taxon>Bacillati</taxon>
        <taxon>Actinomycetota</taxon>
        <taxon>Actinomycetes</taxon>
        <taxon>Micrococcales</taxon>
        <taxon>Jonesiaceae</taxon>
    </lineage>
</organism>
<gene>
    <name evidence="5" type="ORF">V5R04_03155</name>
</gene>
<evidence type="ECO:0000313" key="5">
    <source>
        <dbReference type="EMBL" id="XBH22239.1"/>
    </source>
</evidence>
<dbReference type="Pfam" id="PF02646">
    <property type="entry name" value="RmuC"/>
    <property type="match status" value="1"/>
</dbReference>
<dbReference type="PANTHER" id="PTHR30563:SF0">
    <property type="entry name" value="DNA RECOMBINATION PROTEIN RMUC"/>
    <property type="match status" value="1"/>
</dbReference>
<dbReference type="EMBL" id="CP146203">
    <property type="protein sequence ID" value="XBH22239.1"/>
    <property type="molecule type" value="Genomic_DNA"/>
</dbReference>
<evidence type="ECO:0000256" key="1">
    <source>
        <dbReference type="ARBA" id="ARBA00003416"/>
    </source>
</evidence>
<accession>A0AAU7DY03</accession>
<sequence>MDLSMWLLLLTGLVVGMVLGYVLALVRAGARNQNLEIEVARLSTAITAERAAFAERLEAAQATQTQLGNEFKSLAAEALQMNNRQFLSLADQHLRTTQVAGQADMAKRAVAIEAMVEPLNTSLGQLRTQLGLAEESRVNSAATLTEQMRALATESQSLRTQTSQLVTALRTSDVRGAWGEAQLRRLVESAGMMNRVDFSTQVTVQTDDGQLRPDMVVHLAGNKNIVVDSKVALVGYLDSTQAQDETVRFERMGAHVRHVKKHVDDLSTKAYWDQFTNSPEFVVMFLPAESFLSAALDHDPAILDYAFSRNVVIATPTTLLALLKTVSFTWRQEAITENAQQVLKVGKELHARLAVLSGHLSKVGRAIQTSAETYNRAISSYESRVLVSARRLEDLDLVSQELETPAMVNSYARQPAALDLAAETPATLPDL</sequence>
<keyword evidence="4" id="KW-0233">DNA recombination</keyword>
<comment type="function">
    <text evidence="1">Involved in DNA recombination.</text>
</comment>
<comment type="similarity">
    <text evidence="2">Belongs to the RmuC family.</text>
</comment>
<keyword evidence="3" id="KW-0175">Coiled coil</keyword>
<proteinExistence type="inferred from homology"/>
<dbReference type="GO" id="GO:0006310">
    <property type="term" value="P:DNA recombination"/>
    <property type="evidence" value="ECO:0007669"/>
    <property type="project" value="UniProtKB-KW"/>
</dbReference>
<protein>
    <submittedName>
        <fullName evidence="5">DNA recombination protein RmuC</fullName>
    </submittedName>
</protein>
<reference evidence="5" key="1">
    <citation type="submission" date="2024-02" db="EMBL/GenBank/DDBJ databases">
        <title>Tomenella chthoni gen. nov. sp. nov., a member of the family Jonesiaceae isolated from bat guano.</title>
        <authorList>
            <person name="Miller S.L."/>
            <person name="King J."/>
            <person name="Sankaranarayanan K."/>
            <person name="Lawson P.A."/>
        </authorList>
    </citation>
    <scope>NUCLEOTIDE SEQUENCE</scope>
    <source>
        <strain evidence="5">BS-20</strain>
    </source>
</reference>
<evidence type="ECO:0000256" key="4">
    <source>
        <dbReference type="ARBA" id="ARBA00023172"/>
    </source>
</evidence>
<dbReference type="InterPro" id="IPR003798">
    <property type="entry name" value="DNA_recombination_RmuC"/>
</dbReference>
<evidence type="ECO:0000256" key="3">
    <source>
        <dbReference type="ARBA" id="ARBA00023054"/>
    </source>
</evidence>
<dbReference type="PANTHER" id="PTHR30563">
    <property type="entry name" value="DNA RECOMBINATION PROTEIN RMUC"/>
    <property type="match status" value="1"/>
</dbReference>
<name>A0AAU7DY03_9MICO</name>